<evidence type="ECO:0000313" key="2">
    <source>
        <dbReference type="Proteomes" id="UP000006038"/>
    </source>
</evidence>
<proteinExistence type="predicted"/>
<reference evidence="1" key="1">
    <citation type="journal article" date="2013" name="Nat. Commun.">
        <title>Whole-genome sequencing of Oryza brachyantha reveals mechanisms underlying Oryza genome evolution.</title>
        <authorList>
            <person name="Chen J."/>
            <person name="Huang Q."/>
            <person name="Gao D."/>
            <person name="Wang J."/>
            <person name="Lang Y."/>
            <person name="Liu T."/>
            <person name="Li B."/>
            <person name="Bai Z."/>
            <person name="Luis Goicoechea J."/>
            <person name="Liang C."/>
            <person name="Chen C."/>
            <person name="Zhang W."/>
            <person name="Sun S."/>
            <person name="Liao Y."/>
            <person name="Zhang X."/>
            <person name="Yang L."/>
            <person name="Song C."/>
            <person name="Wang M."/>
            <person name="Shi J."/>
            <person name="Liu G."/>
            <person name="Liu J."/>
            <person name="Zhou H."/>
            <person name="Zhou W."/>
            <person name="Yu Q."/>
            <person name="An N."/>
            <person name="Chen Y."/>
            <person name="Cai Q."/>
            <person name="Wang B."/>
            <person name="Liu B."/>
            <person name="Min J."/>
            <person name="Huang Y."/>
            <person name="Wu H."/>
            <person name="Li Z."/>
            <person name="Zhang Y."/>
            <person name="Yin Y."/>
            <person name="Song W."/>
            <person name="Jiang J."/>
            <person name="Jackson S.A."/>
            <person name="Wing R.A."/>
            <person name="Wang J."/>
            <person name="Chen M."/>
        </authorList>
    </citation>
    <scope>NUCLEOTIDE SEQUENCE [LARGE SCALE GENOMIC DNA]</scope>
    <source>
        <strain evidence="1">cv. IRGC 101232</strain>
    </source>
</reference>
<dbReference type="EnsemblPlants" id="OB08G22320.1">
    <property type="protein sequence ID" value="OB08G22320.1"/>
    <property type="gene ID" value="OB08G22320"/>
</dbReference>
<keyword evidence="2" id="KW-1185">Reference proteome</keyword>
<dbReference type="Proteomes" id="UP000006038">
    <property type="component" value="Chromosome 8"/>
</dbReference>
<dbReference type="HOGENOM" id="CLU_2744090_0_0_1"/>
<organism evidence="1">
    <name type="scientific">Oryza brachyantha</name>
    <name type="common">malo sina</name>
    <dbReference type="NCBI Taxonomy" id="4533"/>
    <lineage>
        <taxon>Eukaryota</taxon>
        <taxon>Viridiplantae</taxon>
        <taxon>Streptophyta</taxon>
        <taxon>Embryophyta</taxon>
        <taxon>Tracheophyta</taxon>
        <taxon>Spermatophyta</taxon>
        <taxon>Magnoliopsida</taxon>
        <taxon>Liliopsida</taxon>
        <taxon>Poales</taxon>
        <taxon>Poaceae</taxon>
        <taxon>BOP clade</taxon>
        <taxon>Oryzoideae</taxon>
        <taxon>Oryzeae</taxon>
        <taxon>Oryzinae</taxon>
        <taxon>Oryza</taxon>
    </lineage>
</organism>
<protein>
    <submittedName>
        <fullName evidence="1">Uncharacterized protein</fullName>
    </submittedName>
</protein>
<evidence type="ECO:0000313" key="1">
    <source>
        <dbReference type="EnsemblPlants" id="OB08G22320.1"/>
    </source>
</evidence>
<accession>J3MT02</accession>
<sequence>MRVDVFMGYSENPMPAAAGVEEGKKRRARKKNKAFSGEVLLRWPGGPARDLYANTKISQGPQCENSKKWAG</sequence>
<reference evidence="1" key="2">
    <citation type="submission" date="2013-04" db="UniProtKB">
        <authorList>
            <consortium name="EnsemblPlants"/>
        </authorList>
    </citation>
    <scope>IDENTIFICATION</scope>
</reference>
<dbReference type="Gramene" id="OB08G22320.1">
    <property type="protein sequence ID" value="OB08G22320.1"/>
    <property type="gene ID" value="OB08G22320"/>
</dbReference>
<dbReference type="AlphaFoldDB" id="J3MT02"/>
<name>J3MT02_ORYBR</name>